<dbReference type="Proteomes" id="UP000759131">
    <property type="component" value="Unassembled WGS sequence"/>
</dbReference>
<keyword evidence="8" id="KW-0539">Nucleus</keyword>
<dbReference type="AlphaFoldDB" id="A0A7R9KAY2"/>
<evidence type="ECO:0000256" key="5">
    <source>
        <dbReference type="ARBA" id="ARBA00023125"/>
    </source>
</evidence>
<name>A0A7R9KAY2_9ACAR</name>
<dbReference type="PANTHER" id="PTHR24082">
    <property type="entry name" value="NUCLEAR HORMONE RECEPTOR"/>
    <property type="match status" value="1"/>
</dbReference>
<dbReference type="Gene3D" id="1.10.565.10">
    <property type="entry name" value="Retinoid X Receptor"/>
    <property type="match status" value="2"/>
</dbReference>
<proteinExistence type="predicted"/>
<dbReference type="InterPro" id="IPR001628">
    <property type="entry name" value="Znf_hrmn_rcpt"/>
</dbReference>
<dbReference type="PROSITE" id="PS51030">
    <property type="entry name" value="NUCLEAR_REC_DBD_2"/>
    <property type="match status" value="3"/>
</dbReference>
<dbReference type="PRINTS" id="PR00047">
    <property type="entry name" value="STROIDFINGER"/>
</dbReference>
<evidence type="ECO:0000313" key="10">
    <source>
        <dbReference type="EMBL" id="CAD7619637.1"/>
    </source>
</evidence>
<accession>A0A7R9KAY2</accession>
<keyword evidence="1" id="KW-0479">Metal-binding</keyword>
<dbReference type="SUPFAM" id="SSF48508">
    <property type="entry name" value="Nuclear receptor ligand-binding domain"/>
    <property type="match status" value="2"/>
</dbReference>
<evidence type="ECO:0000256" key="4">
    <source>
        <dbReference type="ARBA" id="ARBA00023015"/>
    </source>
</evidence>
<dbReference type="GO" id="GO:0045944">
    <property type="term" value="P:positive regulation of transcription by RNA polymerase II"/>
    <property type="evidence" value="ECO:0007669"/>
    <property type="project" value="TreeGrafter"/>
</dbReference>
<gene>
    <name evidence="10" type="ORF">OSB1V03_LOCUS137</name>
</gene>
<evidence type="ECO:0000256" key="8">
    <source>
        <dbReference type="ARBA" id="ARBA00023242"/>
    </source>
</evidence>
<keyword evidence="2" id="KW-0863">Zinc-finger</keyword>
<dbReference type="GO" id="GO:0000978">
    <property type="term" value="F:RNA polymerase II cis-regulatory region sequence-specific DNA binding"/>
    <property type="evidence" value="ECO:0007669"/>
    <property type="project" value="TreeGrafter"/>
</dbReference>
<dbReference type="SMART" id="SM00399">
    <property type="entry name" value="ZnF_C4"/>
    <property type="match status" value="3"/>
</dbReference>
<feature type="domain" description="Nuclear receptor" evidence="9">
    <location>
        <begin position="581"/>
        <end position="672"/>
    </location>
</feature>
<evidence type="ECO:0000256" key="2">
    <source>
        <dbReference type="ARBA" id="ARBA00022771"/>
    </source>
</evidence>
<dbReference type="Pfam" id="PF00105">
    <property type="entry name" value="zf-C4"/>
    <property type="match status" value="3"/>
</dbReference>
<keyword evidence="3" id="KW-0862">Zinc</keyword>
<evidence type="ECO:0000313" key="11">
    <source>
        <dbReference type="Proteomes" id="UP000759131"/>
    </source>
</evidence>
<dbReference type="InterPro" id="IPR050234">
    <property type="entry name" value="Nuclear_hormone_rcpt_NR1"/>
</dbReference>
<dbReference type="Gene3D" id="3.30.50.10">
    <property type="entry name" value="Erythroid Transcription Factor GATA-1, subunit A"/>
    <property type="match status" value="3"/>
</dbReference>
<feature type="domain" description="Nuclear receptor" evidence="9">
    <location>
        <begin position="306"/>
        <end position="382"/>
    </location>
</feature>
<dbReference type="GO" id="GO:0004879">
    <property type="term" value="F:nuclear receptor activity"/>
    <property type="evidence" value="ECO:0007669"/>
    <property type="project" value="TreeGrafter"/>
</dbReference>
<dbReference type="EMBL" id="CAJPIZ010000021">
    <property type="protein sequence ID" value="CAG2100067.1"/>
    <property type="molecule type" value="Genomic_DNA"/>
</dbReference>
<keyword evidence="5" id="KW-0238">DNA-binding</keyword>
<keyword evidence="7" id="KW-0675">Receptor</keyword>
<keyword evidence="6" id="KW-0804">Transcription</keyword>
<evidence type="ECO:0000256" key="1">
    <source>
        <dbReference type="ARBA" id="ARBA00022723"/>
    </source>
</evidence>
<dbReference type="InterPro" id="IPR013088">
    <property type="entry name" value="Znf_NHR/GATA"/>
</dbReference>
<protein>
    <recommendedName>
        <fullName evidence="9">Nuclear receptor domain-containing protein</fullName>
    </recommendedName>
</protein>
<dbReference type="OrthoDB" id="5850793at2759"/>
<evidence type="ECO:0000256" key="6">
    <source>
        <dbReference type="ARBA" id="ARBA00023163"/>
    </source>
</evidence>
<keyword evidence="4" id="KW-0805">Transcription regulation</keyword>
<dbReference type="InterPro" id="IPR035500">
    <property type="entry name" value="NHR-like_dom_sf"/>
</dbReference>
<dbReference type="EMBL" id="OC854596">
    <property type="protein sequence ID" value="CAD7619637.1"/>
    <property type="molecule type" value="Genomic_DNA"/>
</dbReference>
<dbReference type="PANTHER" id="PTHR24082:SF283">
    <property type="entry name" value="NUCLEAR HORMONE RECEPTOR HR96"/>
    <property type="match status" value="1"/>
</dbReference>
<sequence>MASIVMPEESYSCTICGDKSKGYHFDAITCESCKSFFRRNALNVDKFKCYLGGNCVINIKSRTECRKCRLDKCFAVGMKTNLFYSTKVLQIRRNVIKNNQNFTNNSSMNSESIVDSTPGLCSPQSVSDFIDNMFSEVSLSSEMSDNSCETNTCELSQSVVPIVRPISDYSNTFNELEGNRLTELLSALKYTANPVVNAVDYLTLDCVNTARDISFNRWENQVKLLTAIVLFNPNRPNLINKHMIKLQQNIYIYLLQRYLHMKCGSEFLARGKLHRLVDNLTYLNVINTTIAYYSLYGPDIIPGTKYPLTIVCGDKSKGRHFDAITCQSCKCFFRRYALKKVDHFKCHLGGNCVLNMMTRTECKKCRLDKCFAVGMKTTLFYSEQELQFRRDIIKNYRKRKLNENSSINSDTIEDSTPVIPIMRPISDYSNTFNELEGNRLTELLDALKYVSNPKTKSNNSVYNVKLDLYRPNDYAYSNQLKFLGNIGLDWDSDTLIIDLLTAIILFNPNRPNLLNKNMIKLQQNIFIHLLQRYLQMKCGSKLLADGRVDRLVDNLKYLNQINTGITDHIYIKEFDISAKYPVFREICDRSEIDITTIAKATVNMADASHHFDAITCESCKSFFRRNALKIPDHFKCYLGNDCVINIETRNKCKKCRLDKCFAAGMKTRVNSRLDSWFMFAAIVSLSPEMSDNAYELSQSVVPIVRPISDYSNTFNELEGNRLTELLNALKYTANPVANAVDYITLDCVERAMDILYVKWETQFKHLTAITLFNPNRPNLINKHMIKLQQNIVGPNGHPTASRRPQRRPELIAVNSSGVSDHSSYDRIVGSGDIVLKRMVSGLMATFLADSLSISASLTCGNSTSVCAFGDTRWPIVWTQ</sequence>
<evidence type="ECO:0000256" key="7">
    <source>
        <dbReference type="ARBA" id="ARBA00023170"/>
    </source>
</evidence>
<dbReference type="GO" id="GO:0008270">
    <property type="term" value="F:zinc ion binding"/>
    <property type="evidence" value="ECO:0007669"/>
    <property type="project" value="UniProtKB-KW"/>
</dbReference>
<dbReference type="GO" id="GO:0030154">
    <property type="term" value="P:cell differentiation"/>
    <property type="evidence" value="ECO:0007669"/>
    <property type="project" value="TreeGrafter"/>
</dbReference>
<dbReference type="GO" id="GO:0000122">
    <property type="term" value="P:negative regulation of transcription by RNA polymerase II"/>
    <property type="evidence" value="ECO:0007669"/>
    <property type="project" value="TreeGrafter"/>
</dbReference>
<organism evidence="10">
    <name type="scientific">Medioppia subpectinata</name>
    <dbReference type="NCBI Taxonomy" id="1979941"/>
    <lineage>
        <taxon>Eukaryota</taxon>
        <taxon>Metazoa</taxon>
        <taxon>Ecdysozoa</taxon>
        <taxon>Arthropoda</taxon>
        <taxon>Chelicerata</taxon>
        <taxon>Arachnida</taxon>
        <taxon>Acari</taxon>
        <taxon>Acariformes</taxon>
        <taxon>Sarcoptiformes</taxon>
        <taxon>Oribatida</taxon>
        <taxon>Brachypylina</taxon>
        <taxon>Oppioidea</taxon>
        <taxon>Oppiidae</taxon>
        <taxon>Medioppia</taxon>
    </lineage>
</organism>
<reference evidence="10" key="1">
    <citation type="submission" date="2020-11" db="EMBL/GenBank/DDBJ databases">
        <authorList>
            <person name="Tran Van P."/>
        </authorList>
    </citation>
    <scope>NUCLEOTIDE SEQUENCE</scope>
</reference>
<dbReference type="SUPFAM" id="SSF57716">
    <property type="entry name" value="Glucocorticoid receptor-like (DNA-binding domain)"/>
    <property type="match status" value="3"/>
</dbReference>
<keyword evidence="11" id="KW-1185">Reference proteome</keyword>
<evidence type="ECO:0000259" key="9">
    <source>
        <dbReference type="PROSITE" id="PS51030"/>
    </source>
</evidence>
<dbReference type="PROSITE" id="PS00031">
    <property type="entry name" value="NUCLEAR_REC_DBD_1"/>
    <property type="match status" value="1"/>
</dbReference>
<feature type="domain" description="Nuclear receptor" evidence="9">
    <location>
        <begin position="10"/>
        <end position="85"/>
    </location>
</feature>
<evidence type="ECO:0000256" key="3">
    <source>
        <dbReference type="ARBA" id="ARBA00022833"/>
    </source>
</evidence>